<dbReference type="Pfam" id="PF02668">
    <property type="entry name" value="TauD"/>
    <property type="match status" value="1"/>
</dbReference>
<dbReference type="GO" id="GO:0016491">
    <property type="term" value="F:oxidoreductase activity"/>
    <property type="evidence" value="ECO:0007669"/>
    <property type="project" value="UniProtKB-KW"/>
</dbReference>
<dbReference type="EMBL" id="LR026963">
    <property type="protein sequence ID" value="VBB69819.1"/>
    <property type="molecule type" value="Genomic_DNA"/>
</dbReference>
<dbReference type="Gene3D" id="3.60.130.10">
    <property type="entry name" value="Clavaminate synthase-like"/>
    <property type="match status" value="1"/>
</dbReference>
<evidence type="ECO:0000313" key="3">
    <source>
        <dbReference type="EMBL" id="VBB69819.1"/>
    </source>
</evidence>
<sequence length="296" mass="33550">MCSPFRLDVSDSYYRWRDAKLQDYPATVEALIVELCTPGYATPAEQVAIEHLCRKTNMAIYAASPFSSRETLKSFARLFGLKSLDTNPLADEDSISSISATTNLQGQNSALQSYIPYTDRPISWHTDGYYNPSHRLVRGMILHCVTPAIVGGINAVLDPEILYIRLRDEAPETVAILSRPDSMIIPANTDDTRPDRTGPVFSYDSQGRHLHMRYTHRTRSIIWHEEAVAAAAHLRAILDAEDVPYVFRHRLESGQGLICNNVLHTRASFRDEPHSQRLFYRARFLERVADTSWLSP</sequence>
<evidence type="ECO:0000256" key="1">
    <source>
        <dbReference type="ARBA" id="ARBA00023002"/>
    </source>
</evidence>
<evidence type="ECO:0000259" key="2">
    <source>
        <dbReference type="Pfam" id="PF02668"/>
    </source>
</evidence>
<dbReference type="InterPro" id="IPR042098">
    <property type="entry name" value="TauD-like_sf"/>
</dbReference>
<gene>
    <name evidence="3" type="ORF">RIEGSTA812A_PEG_1292</name>
</gene>
<keyword evidence="1" id="KW-0560">Oxidoreductase</keyword>
<name>A0A484H6V8_9ZZZZ</name>
<proteinExistence type="predicted"/>
<dbReference type="AlphaFoldDB" id="A0A484H6V8"/>
<protein>
    <recommendedName>
        <fullName evidence="2">TauD/TfdA-like domain-containing protein</fullName>
    </recommendedName>
</protein>
<dbReference type="InterPro" id="IPR003819">
    <property type="entry name" value="TauD/TfdA-like"/>
</dbReference>
<accession>A0A484H6V8</accession>
<organism evidence="3">
    <name type="scientific">invertebrate metagenome</name>
    <dbReference type="NCBI Taxonomy" id="1711999"/>
    <lineage>
        <taxon>unclassified sequences</taxon>
        <taxon>metagenomes</taxon>
        <taxon>organismal metagenomes</taxon>
    </lineage>
</organism>
<dbReference type="SUPFAM" id="SSF51197">
    <property type="entry name" value="Clavaminate synthase-like"/>
    <property type="match status" value="1"/>
</dbReference>
<feature type="domain" description="TauD/TfdA-like" evidence="2">
    <location>
        <begin position="65"/>
        <end position="282"/>
    </location>
</feature>
<reference evidence="3" key="1">
    <citation type="submission" date="2018-10" db="EMBL/GenBank/DDBJ databases">
        <authorList>
            <person name="Gruber-Vodicka H."/>
            <person name="Jaeckle O."/>
        </authorList>
    </citation>
    <scope>NUCLEOTIDE SEQUENCE</scope>
</reference>